<dbReference type="AlphaFoldDB" id="A0A4R0P592"/>
<protein>
    <recommendedName>
        <fullName evidence="3">Antitoxin component YwqK of the YwqJK toxin-antitoxin module</fullName>
    </recommendedName>
</protein>
<evidence type="ECO:0000313" key="2">
    <source>
        <dbReference type="Proteomes" id="UP000291485"/>
    </source>
</evidence>
<proteinExistence type="predicted"/>
<keyword evidence="2" id="KW-1185">Reference proteome</keyword>
<reference evidence="1 2" key="1">
    <citation type="submission" date="2019-02" db="EMBL/GenBank/DDBJ databases">
        <title>Pedobacter sp. RP-3-11 sp. nov., isolated from Arctic soil.</title>
        <authorList>
            <person name="Dahal R.H."/>
        </authorList>
    </citation>
    <scope>NUCLEOTIDE SEQUENCE [LARGE SCALE GENOMIC DNA]</scope>
    <source>
        <strain evidence="1 2">RP-3-11</strain>
    </source>
</reference>
<gene>
    <name evidence="1" type="ORF">EZ449_09150</name>
</gene>
<sequence length="282" mass="32661">MKNYKYTCLLLLIGVATNKGYAQEVINTAEIKFGREVKIFSDKVKLYYIKNHQPMLLENGSYLIENNTQKAKITIVNQLLSGSVTVNEKENRRADYTILNSLVATYKLFTDGNLVMDAYQKNKVAYFKEYGDDKVLNNEGWVSLDVKKHFGIGISKRYYKEGKLAKISNQVTATYTEFYPNGNKKLISGPNIHEEYKENGNLYNKQYTKDKVRYNDYYENGKLNTRWHINNQKNEETDYYKDGVLQKKEIIKVINGEKRLFIYEGKLTSNEPHATSGVKAVN</sequence>
<dbReference type="Proteomes" id="UP000291485">
    <property type="component" value="Unassembled WGS sequence"/>
</dbReference>
<organism evidence="1 2">
    <name type="scientific">Pedobacter frigidisoli</name>
    <dbReference type="NCBI Taxonomy" id="2530455"/>
    <lineage>
        <taxon>Bacteria</taxon>
        <taxon>Pseudomonadati</taxon>
        <taxon>Bacteroidota</taxon>
        <taxon>Sphingobacteriia</taxon>
        <taxon>Sphingobacteriales</taxon>
        <taxon>Sphingobacteriaceae</taxon>
        <taxon>Pedobacter</taxon>
    </lineage>
</organism>
<comment type="caution">
    <text evidence="1">The sequence shown here is derived from an EMBL/GenBank/DDBJ whole genome shotgun (WGS) entry which is preliminary data.</text>
</comment>
<dbReference type="EMBL" id="SJSN01000006">
    <property type="protein sequence ID" value="TCD10503.1"/>
    <property type="molecule type" value="Genomic_DNA"/>
</dbReference>
<evidence type="ECO:0008006" key="3">
    <source>
        <dbReference type="Google" id="ProtNLM"/>
    </source>
</evidence>
<evidence type="ECO:0000313" key="1">
    <source>
        <dbReference type="EMBL" id="TCD10503.1"/>
    </source>
</evidence>
<accession>A0A4R0P592</accession>
<name>A0A4R0P592_9SPHI</name>